<name>A0ABN2LFF1_9ACTN</name>
<evidence type="ECO:0000313" key="2">
    <source>
        <dbReference type="Proteomes" id="UP001500218"/>
    </source>
</evidence>
<gene>
    <name evidence="1" type="ORF">GCM10009682_05560</name>
</gene>
<dbReference type="Proteomes" id="UP001500218">
    <property type="component" value="Unassembled WGS sequence"/>
</dbReference>
<accession>A0ABN2LFF1</accession>
<dbReference type="RefSeq" id="WP_344125848.1">
    <property type="nucleotide sequence ID" value="NZ_BAAALT010000009.1"/>
</dbReference>
<reference evidence="1 2" key="1">
    <citation type="journal article" date="2019" name="Int. J. Syst. Evol. Microbiol.">
        <title>The Global Catalogue of Microorganisms (GCM) 10K type strain sequencing project: providing services to taxonomists for standard genome sequencing and annotation.</title>
        <authorList>
            <consortium name="The Broad Institute Genomics Platform"/>
            <consortium name="The Broad Institute Genome Sequencing Center for Infectious Disease"/>
            <person name="Wu L."/>
            <person name="Ma J."/>
        </authorList>
    </citation>
    <scope>NUCLEOTIDE SEQUENCE [LARGE SCALE GENOMIC DNA]</scope>
    <source>
        <strain evidence="1 2">JCM 13250</strain>
    </source>
</reference>
<evidence type="ECO:0000313" key="1">
    <source>
        <dbReference type="EMBL" id="GAA1786353.1"/>
    </source>
</evidence>
<dbReference type="InterPro" id="IPR010428">
    <property type="entry name" value="Zincin_1"/>
</dbReference>
<dbReference type="SUPFAM" id="SSF55486">
    <property type="entry name" value="Metalloproteases ('zincins'), catalytic domain"/>
    <property type="match status" value="1"/>
</dbReference>
<dbReference type="InterPro" id="IPR038555">
    <property type="entry name" value="Zincin_1_sf"/>
</dbReference>
<sequence length="120" mass="13559">MDTVAVEMSRERFEDLVGEALDEVPPQLLDLMSNVVILVEDEPPPGEPELLGLYEGHALTERGWDYAGVLPDRITIFRNPTLRVCDTEDDVIDEVAITVVHEIAHHFGIDDERLHDLGWD</sequence>
<protein>
    <submittedName>
        <fullName evidence="1">Metallopeptidase family protein</fullName>
    </submittedName>
</protein>
<comment type="caution">
    <text evidence="1">The sequence shown here is derived from an EMBL/GenBank/DDBJ whole genome shotgun (WGS) entry which is preliminary data.</text>
</comment>
<dbReference type="EMBL" id="BAAALT010000009">
    <property type="protein sequence ID" value="GAA1786353.1"/>
    <property type="molecule type" value="Genomic_DNA"/>
</dbReference>
<dbReference type="Pfam" id="PF06262">
    <property type="entry name" value="Zincin_1"/>
    <property type="match status" value="1"/>
</dbReference>
<dbReference type="Gene3D" id="3.30.2010.20">
    <property type="match status" value="1"/>
</dbReference>
<proteinExistence type="predicted"/>
<keyword evidence="2" id="KW-1185">Reference proteome</keyword>
<dbReference type="CDD" id="cd12952">
    <property type="entry name" value="MMP_ACEL2062"/>
    <property type="match status" value="1"/>
</dbReference>
<organism evidence="1 2">
    <name type="scientific">Luedemannella flava</name>
    <dbReference type="NCBI Taxonomy" id="349316"/>
    <lineage>
        <taxon>Bacteria</taxon>
        <taxon>Bacillati</taxon>
        <taxon>Actinomycetota</taxon>
        <taxon>Actinomycetes</taxon>
        <taxon>Micromonosporales</taxon>
        <taxon>Micromonosporaceae</taxon>
        <taxon>Luedemannella</taxon>
    </lineage>
</organism>